<organism evidence="1">
    <name type="scientific">viral metagenome</name>
    <dbReference type="NCBI Taxonomy" id="1070528"/>
    <lineage>
        <taxon>unclassified sequences</taxon>
        <taxon>metagenomes</taxon>
        <taxon>organismal metagenomes</taxon>
    </lineage>
</organism>
<evidence type="ECO:0000313" key="1">
    <source>
        <dbReference type="EMBL" id="QJA95977.1"/>
    </source>
</evidence>
<reference evidence="1" key="1">
    <citation type="submission" date="2020-03" db="EMBL/GenBank/DDBJ databases">
        <title>The deep terrestrial virosphere.</title>
        <authorList>
            <person name="Holmfeldt K."/>
            <person name="Nilsson E."/>
            <person name="Simone D."/>
            <person name="Lopez-Fernandez M."/>
            <person name="Wu X."/>
            <person name="de Brujin I."/>
            <person name="Lundin D."/>
            <person name="Andersson A."/>
            <person name="Bertilsson S."/>
            <person name="Dopson M."/>
        </authorList>
    </citation>
    <scope>NUCLEOTIDE SEQUENCE</scope>
    <source>
        <strain evidence="1">MM415B05025</strain>
    </source>
</reference>
<protein>
    <submittedName>
        <fullName evidence="1">Uncharacterized protein</fullName>
    </submittedName>
</protein>
<name>A0A6M3LKR9_9ZZZZ</name>
<dbReference type="AlphaFoldDB" id="A0A6M3LKR9"/>
<sequence>MTALSEQIIALRREGLSCKTTAERLGIKEYVVYRCMARHGLAGQFRAKQNRTTVERTRPEWALQRALDAHDVLTVERGADGGYIVTLDEIVTGEERATVSGAIGSALRGVG</sequence>
<accession>A0A6M3LKR9</accession>
<gene>
    <name evidence="1" type="ORF">MM415B05025_0003</name>
</gene>
<proteinExistence type="predicted"/>
<dbReference type="EMBL" id="MT143360">
    <property type="protein sequence ID" value="QJA95977.1"/>
    <property type="molecule type" value="Genomic_DNA"/>
</dbReference>